<evidence type="ECO:0000313" key="2">
    <source>
        <dbReference type="EMBL" id="EEG26743.1"/>
    </source>
</evidence>
<dbReference type="PANTHER" id="PTHR36113">
    <property type="entry name" value="LYASE, PUTATIVE-RELATED-RELATED"/>
    <property type="match status" value="1"/>
</dbReference>
<dbReference type="InterPro" id="IPR029068">
    <property type="entry name" value="Glyas_Bleomycin-R_OHBP_Dase"/>
</dbReference>
<dbReference type="RefSeq" id="WP_005521294.1">
    <property type="nucleotide sequence ID" value="NZ_EQ973329.1"/>
</dbReference>
<dbReference type="EMBL" id="ACEB01000022">
    <property type="protein sequence ID" value="EEG26743.1"/>
    <property type="molecule type" value="Genomic_DNA"/>
</dbReference>
<comment type="caution">
    <text evidence="2">The sequence shown here is derived from an EMBL/GenBank/DDBJ whole genome shotgun (WGS) entry which is preliminary data.</text>
</comment>
<reference evidence="2 3" key="1">
    <citation type="submission" date="2009-01" db="EMBL/GenBank/DDBJ databases">
        <authorList>
            <person name="Fulton L."/>
            <person name="Clifton S."/>
            <person name="Chinwalla A.T."/>
            <person name="Mitreva M."/>
            <person name="Sodergren E."/>
            <person name="Weinstock G."/>
            <person name="Clifton S."/>
            <person name="Dooling D.J."/>
            <person name="Fulton B."/>
            <person name="Minx P."/>
            <person name="Pepin K.H."/>
            <person name="Johnson M."/>
            <person name="Bhonagiri V."/>
            <person name="Nash W.E."/>
            <person name="Mardis E.R."/>
            <person name="Wilson R.K."/>
        </authorList>
    </citation>
    <scope>NUCLEOTIDE SEQUENCE [LARGE SCALE GENOMIC DNA]</scope>
    <source>
        <strain evidence="2 3">ATCC 33806</strain>
    </source>
</reference>
<proteinExistence type="predicted"/>
<accession>C0E3K0</accession>
<protein>
    <submittedName>
        <fullName evidence="2">Glyoxalase family protein</fullName>
    </submittedName>
</protein>
<dbReference type="Pfam" id="PF00903">
    <property type="entry name" value="Glyoxalase"/>
    <property type="match status" value="1"/>
</dbReference>
<dbReference type="Gene3D" id="3.10.180.10">
    <property type="entry name" value="2,3-Dihydroxybiphenyl 1,2-Dioxygenase, domain 1"/>
    <property type="match status" value="1"/>
</dbReference>
<dbReference type="InterPro" id="IPR004360">
    <property type="entry name" value="Glyas_Fos-R_dOase_dom"/>
</dbReference>
<name>C0E3K0_9CORY</name>
<dbReference type="HOGENOM" id="CLU_046006_16_0_11"/>
<evidence type="ECO:0000259" key="1">
    <source>
        <dbReference type="PROSITE" id="PS51819"/>
    </source>
</evidence>
<dbReference type="AlphaFoldDB" id="C0E3K0"/>
<evidence type="ECO:0000313" key="3">
    <source>
        <dbReference type="Proteomes" id="UP000006247"/>
    </source>
</evidence>
<dbReference type="SUPFAM" id="SSF54593">
    <property type="entry name" value="Glyoxalase/Bleomycin resistance protein/Dihydroxybiphenyl dioxygenase"/>
    <property type="match status" value="1"/>
</dbReference>
<dbReference type="InterPro" id="IPR051332">
    <property type="entry name" value="Fosfomycin_Res_Enzymes"/>
</dbReference>
<dbReference type="InterPro" id="IPR037523">
    <property type="entry name" value="VOC_core"/>
</dbReference>
<dbReference type="PANTHER" id="PTHR36113:SF1">
    <property type="entry name" value="GLYOXALASE_BLEOMYCIN RESISTANCE PROTEIN_DIOXYGENASE"/>
    <property type="match status" value="1"/>
</dbReference>
<sequence length="128" mass="14152">MSDIRIEHVAVYVHDLEAMREFYQTYFGAKANDQYHNPTTGLRTYFLTFGSGARLEIMNRPGVDVPQQPQQVGWAHVAFSLGSREAVDKLAQTLADAGFTVSPPRVTGDGYYEAVVQDPEGNAIEITA</sequence>
<dbReference type="Proteomes" id="UP000006247">
    <property type="component" value="Unassembled WGS sequence"/>
</dbReference>
<dbReference type="PROSITE" id="PS51819">
    <property type="entry name" value="VOC"/>
    <property type="match status" value="1"/>
</dbReference>
<organism evidence="2 3">
    <name type="scientific">Corynebacterium matruchotii ATCC 33806</name>
    <dbReference type="NCBI Taxonomy" id="566549"/>
    <lineage>
        <taxon>Bacteria</taxon>
        <taxon>Bacillati</taxon>
        <taxon>Actinomycetota</taxon>
        <taxon>Actinomycetes</taxon>
        <taxon>Mycobacteriales</taxon>
        <taxon>Corynebacteriaceae</taxon>
        <taxon>Corynebacterium</taxon>
    </lineage>
</organism>
<gene>
    <name evidence="2" type="ORF">CORMATOL_01564</name>
</gene>
<feature type="domain" description="VOC" evidence="1">
    <location>
        <begin position="5"/>
        <end position="128"/>
    </location>
</feature>